<keyword evidence="2" id="KW-0812">Transmembrane</keyword>
<evidence type="ECO:0000313" key="3">
    <source>
        <dbReference type="EMBL" id="TDL43589.1"/>
    </source>
</evidence>
<reference evidence="3 4" key="1">
    <citation type="submission" date="2019-03" db="EMBL/GenBank/DDBJ databases">
        <title>Genome Sequencing and Assembly of Various Microbes Isolated from Partially Reclaimed Soil and Acid Mine Drainage (AMD) Site.</title>
        <authorList>
            <person name="Steinbock B."/>
            <person name="Bechtold R."/>
            <person name="Sevigny J.L."/>
            <person name="Thomas D."/>
            <person name="Cuthill L.R."/>
            <person name="Aveiro Johannsen E.J."/>
            <person name="Thomas K."/>
            <person name="Ghosh A."/>
        </authorList>
    </citation>
    <scope>NUCLEOTIDE SEQUENCE [LARGE SCALE GENOMIC DNA]</scope>
    <source>
        <strain evidence="3 4">F-B2</strain>
    </source>
</reference>
<organism evidence="3 4">
    <name type="scientific">Microbacterium oleivorans</name>
    <dbReference type="NCBI Taxonomy" id="273677"/>
    <lineage>
        <taxon>Bacteria</taxon>
        <taxon>Bacillati</taxon>
        <taxon>Actinomycetota</taxon>
        <taxon>Actinomycetes</taxon>
        <taxon>Micrococcales</taxon>
        <taxon>Microbacteriaceae</taxon>
        <taxon>Microbacterium</taxon>
    </lineage>
</organism>
<keyword evidence="2" id="KW-1133">Transmembrane helix</keyword>
<evidence type="ECO:0000256" key="2">
    <source>
        <dbReference type="SAM" id="Phobius"/>
    </source>
</evidence>
<feature type="coiled-coil region" evidence="1">
    <location>
        <begin position="98"/>
        <end position="175"/>
    </location>
</feature>
<proteinExistence type="predicted"/>
<sequence>MPDIQLQLDPASALLSLIALVISVLAYRRAKKDPLRDLRREKREEVRAALRPGADAAQALLTKKDVALPVAESIVEAFATAESVLKTNANRLPEATSLRLMEQQLRMARLRLRTLESMTRALDTYRTTKKDLDKQRDEALAAKDLDRAAVIRESIDGTEQRISAQLRSVEEYQAQFKRFIRDFRGGAREYLHDLDSKERSGKLD</sequence>
<keyword evidence="2" id="KW-0472">Membrane</keyword>
<accession>A0A4R5YGY9</accession>
<dbReference type="EMBL" id="SMZX01000002">
    <property type="protein sequence ID" value="TDL43589.1"/>
    <property type="molecule type" value="Genomic_DNA"/>
</dbReference>
<keyword evidence="1" id="KW-0175">Coiled coil</keyword>
<evidence type="ECO:0000256" key="1">
    <source>
        <dbReference type="SAM" id="Coils"/>
    </source>
</evidence>
<evidence type="ECO:0000313" key="4">
    <source>
        <dbReference type="Proteomes" id="UP000295633"/>
    </source>
</evidence>
<dbReference type="RefSeq" id="WP_133399662.1">
    <property type="nucleotide sequence ID" value="NZ_SMZX01000002.1"/>
</dbReference>
<name>A0A4R5YGY9_9MICO</name>
<gene>
    <name evidence="3" type="ORF">E2R54_10270</name>
</gene>
<comment type="caution">
    <text evidence="3">The sequence shown here is derived from an EMBL/GenBank/DDBJ whole genome shotgun (WGS) entry which is preliminary data.</text>
</comment>
<protein>
    <submittedName>
        <fullName evidence="3">Uncharacterized protein</fullName>
    </submittedName>
</protein>
<feature type="transmembrane region" description="Helical" evidence="2">
    <location>
        <begin position="12"/>
        <end position="30"/>
    </location>
</feature>
<dbReference type="Proteomes" id="UP000295633">
    <property type="component" value="Unassembled WGS sequence"/>
</dbReference>
<dbReference type="AlphaFoldDB" id="A0A4R5YGY9"/>